<dbReference type="InterPro" id="IPR024874">
    <property type="entry name" value="Transcription_factor_Maf_fam"/>
</dbReference>
<dbReference type="SUPFAM" id="SSF47454">
    <property type="entry name" value="A DNA-binding domain in eukaryotic transcription factors"/>
    <property type="match status" value="1"/>
</dbReference>
<keyword evidence="2" id="KW-0238">DNA-binding</keyword>
<evidence type="ECO:0000256" key="1">
    <source>
        <dbReference type="ARBA" id="ARBA00023015"/>
    </source>
</evidence>
<dbReference type="InterPro" id="IPR004826">
    <property type="entry name" value="bZIP_Maf"/>
</dbReference>
<feature type="coiled-coil region" evidence="4">
    <location>
        <begin position="262"/>
        <end position="303"/>
    </location>
</feature>
<sequence length="306" mass="35502">MSEVPEQQTNINEFWDCISEIVQGGNDFMTPSPLDNDYSENGEEEENKFTFMYQEQPYPSPEYYNQYTNLDNTKIQSQQFIDSVLQGQQLAQAKIESQQFMDDVLKGENNGAYTTNNNYMASPTLSQSSNSKIQDVSYLKAILQNTAMTVQAPHSQQPELFVTQASPLSVQHDDDDDDDEIDIDSVVLFNDDIPPKEDDTALVSDEELVTLSVRDLNKRLRNLTKDEKIKYKQRRRLLKNRGYAQTCRTRRIHNQHAKIIENEKLKEVLQQITLERNLYKTKYENLKAVIKKAKIEREKRKDSVQA</sequence>
<evidence type="ECO:0000256" key="2">
    <source>
        <dbReference type="ARBA" id="ARBA00023125"/>
    </source>
</evidence>
<dbReference type="GO" id="GO:0000978">
    <property type="term" value="F:RNA polymerase II cis-regulatory region sequence-specific DNA binding"/>
    <property type="evidence" value="ECO:0007669"/>
    <property type="project" value="TreeGrafter"/>
</dbReference>
<organism evidence="6 7">
    <name type="scientific">Clytia hemisphaerica</name>
    <dbReference type="NCBI Taxonomy" id="252671"/>
    <lineage>
        <taxon>Eukaryota</taxon>
        <taxon>Metazoa</taxon>
        <taxon>Cnidaria</taxon>
        <taxon>Hydrozoa</taxon>
        <taxon>Hydroidolina</taxon>
        <taxon>Leptothecata</taxon>
        <taxon>Obeliida</taxon>
        <taxon>Clytiidae</taxon>
        <taxon>Clytia</taxon>
    </lineage>
</organism>
<dbReference type="PANTHER" id="PTHR10129">
    <property type="entry name" value="TRANSCRIPTION FACTOR MAF"/>
    <property type="match status" value="1"/>
</dbReference>
<proteinExistence type="predicted"/>
<dbReference type="EnsemblMetazoa" id="CLYHEMT017520.1">
    <property type="protein sequence ID" value="CLYHEMP017520.1"/>
    <property type="gene ID" value="CLYHEMG017520"/>
</dbReference>
<evidence type="ECO:0000313" key="7">
    <source>
        <dbReference type="Proteomes" id="UP000594262"/>
    </source>
</evidence>
<dbReference type="Gene3D" id="1.20.5.170">
    <property type="match status" value="1"/>
</dbReference>
<keyword evidence="7" id="KW-1185">Reference proteome</keyword>
<evidence type="ECO:0000313" key="6">
    <source>
        <dbReference type="EnsemblMetazoa" id="CLYHEMP017520.1"/>
    </source>
</evidence>
<dbReference type="PANTHER" id="PTHR10129:SF48">
    <property type="entry name" value="MAF-S, ISOFORM B"/>
    <property type="match status" value="1"/>
</dbReference>
<evidence type="ECO:0000256" key="3">
    <source>
        <dbReference type="ARBA" id="ARBA00023163"/>
    </source>
</evidence>
<protein>
    <recommendedName>
        <fullName evidence="5">Basic leucine zipper domain-containing protein</fullName>
    </recommendedName>
</protein>
<dbReference type="GeneID" id="136813687"/>
<dbReference type="AlphaFoldDB" id="A0A7M5X446"/>
<reference evidence="6" key="1">
    <citation type="submission" date="2021-01" db="UniProtKB">
        <authorList>
            <consortium name="EnsemblMetazoa"/>
        </authorList>
    </citation>
    <scope>IDENTIFICATION</scope>
</reference>
<evidence type="ECO:0000256" key="4">
    <source>
        <dbReference type="SAM" id="Coils"/>
    </source>
</evidence>
<name>A0A7M5X446_9CNID</name>
<dbReference type="RefSeq" id="XP_066926284.1">
    <property type="nucleotide sequence ID" value="XM_067070183.1"/>
</dbReference>
<keyword evidence="3" id="KW-0804">Transcription</keyword>
<dbReference type="Pfam" id="PF03131">
    <property type="entry name" value="bZIP_Maf"/>
    <property type="match status" value="1"/>
</dbReference>
<keyword evidence="4" id="KW-0175">Coiled coil</keyword>
<dbReference type="GO" id="GO:0005634">
    <property type="term" value="C:nucleus"/>
    <property type="evidence" value="ECO:0007669"/>
    <property type="project" value="TreeGrafter"/>
</dbReference>
<accession>A0A7M5X446</accession>
<dbReference type="GO" id="GO:0000981">
    <property type="term" value="F:DNA-binding transcription factor activity, RNA polymerase II-specific"/>
    <property type="evidence" value="ECO:0007669"/>
    <property type="project" value="TreeGrafter"/>
</dbReference>
<evidence type="ECO:0000259" key="5">
    <source>
        <dbReference type="Pfam" id="PF03131"/>
    </source>
</evidence>
<dbReference type="Proteomes" id="UP000594262">
    <property type="component" value="Unplaced"/>
</dbReference>
<dbReference type="OrthoDB" id="5990467at2759"/>
<feature type="domain" description="Basic leucine zipper" evidence="5">
    <location>
        <begin position="203"/>
        <end position="288"/>
    </location>
</feature>
<keyword evidence="1" id="KW-0805">Transcription regulation</keyword>
<dbReference type="InterPro" id="IPR008917">
    <property type="entry name" value="TF_DNA-bd_sf"/>
</dbReference>